<reference evidence="2" key="1">
    <citation type="submission" date="2021-01" db="EMBL/GenBank/DDBJ databases">
        <authorList>
            <person name="Corre E."/>
            <person name="Pelletier E."/>
            <person name="Niang G."/>
            <person name="Scheremetjew M."/>
            <person name="Finn R."/>
            <person name="Kale V."/>
            <person name="Holt S."/>
            <person name="Cochrane G."/>
            <person name="Meng A."/>
            <person name="Brown T."/>
            <person name="Cohen L."/>
        </authorList>
    </citation>
    <scope>NUCLEOTIDE SEQUENCE</scope>
    <source>
        <strain evidence="2">CCMP 2712</strain>
    </source>
</reference>
<organism evidence="2">
    <name type="scientific">Guillardia theta</name>
    <name type="common">Cryptophyte</name>
    <name type="synonym">Cryptomonas phi</name>
    <dbReference type="NCBI Taxonomy" id="55529"/>
    <lineage>
        <taxon>Eukaryota</taxon>
        <taxon>Cryptophyceae</taxon>
        <taxon>Pyrenomonadales</taxon>
        <taxon>Geminigeraceae</taxon>
        <taxon>Guillardia</taxon>
    </lineage>
</organism>
<dbReference type="EMBL" id="HBKN01028135">
    <property type="protein sequence ID" value="CAE2311674.1"/>
    <property type="molecule type" value="Transcribed_RNA"/>
</dbReference>
<feature type="compositionally biased region" description="Basic and acidic residues" evidence="1">
    <location>
        <begin position="60"/>
        <end position="71"/>
    </location>
</feature>
<evidence type="ECO:0000313" key="2">
    <source>
        <dbReference type="EMBL" id="CAE2311674.1"/>
    </source>
</evidence>
<dbReference type="AlphaFoldDB" id="A0A7S4NWI3"/>
<sequence length="150" mass="16430">MWVLKGSASYLFGISKGGSSRSMKGLKAASRDKYECISEDDRGRRDSGNQHDFLPPSEESGIHLPERESPPRGRPPQGLTSLALDRNETHSSQEVVAIRSHGNQVEGSERVPLSPCRSSRVNGSRMVRSPVRGKHHGINENSGTRSLPVM</sequence>
<gene>
    <name evidence="2" type="ORF">GTHE00462_LOCUS21764</name>
</gene>
<evidence type="ECO:0000256" key="1">
    <source>
        <dbReference type="SAM" id="MobiDB-lite"/>
    </source>
</evidence>
<feature type="region of interest" description="Disordered" evidence="1">
    <location>
        <begin position="14"/>
        <end position="150"/>
    </location>
</feature>
<feature type="compositionally biased region" description="Polar residues" evidence="1">
    <location>
        <begin position="139"/>
        <end position="150"/>
    </location>
</feature>
<name>A0A7S4NWI3_GUITH</name>
<accession>A0A7S4NWI3</accession>
<proteinExistence type="predicted"/>
<protein>
    <submittedName>
        <fullName evidence="2">Uncharacterized protein</fullName>
    </submittedName>
</protein>
<feature type="compositionally biased region" description="Basic and acidic residues" evidence="1">
    <location>
        <begin position="29"/>
        <end position="49"/>
    </location>
</feature>